<dbReference type="GO" id="GO:0019843">
    <property type="term" value="F:rRNA binding"/>
    <property type="evidence" value="ECO:0007669"/>
    <property type="project" value="UniProtKB-UniRule"/>
</dbReference>
<dbReference type="GO" id="GO:0005840">
    <property type="term" value="C:ribosome"/>
    <property type="evidence" value="ECO:0007669"/>
    <property type="project" value="UniProtKB-KW"/>
</dbReference>
<evidence type="ECO:0000256" key="6">
    <source>
        <dbReference type="ARBA" id="ARBA00035292"/>
    </source>
</evidence>
<feature type="domain" description="Ribosomal protein L9" evidence="8">
    <location>
        <begin position="13"/>
        <end position="40"/>
    </location>
</feature>
<protein>
    <recommendedName>
        <fullName evidence="6 7">Large ribosomal subunit protein bL9</fullName>
    </recommendedName>
</protein>
<dbReference type="InterPro" id="IPR036935">
    <property type="entry name" value="Ribosomal_bL9_N_sf"/>
</dbReference>
<name>A0A662D4I6_UNCAE</name>
<dbReference type="GO" id="GO:1990904">
    <property type="term" value="C:ribonucleoprotein complex"/>
    <property type="evidence" value="ECO:0007669"/>
    <property type="project" value="UniProtKB-KW"/>
</dbReference>
<dbReference type="GO" id="GO:0006412">
    <property type="term" value="P:translation"/>
    <property type="evidence" value="ECO:0007669"/>
    <property type="project" value="UniProtKB-UniRule"/>
</dbReference>
<evidence type="ECO:0000256" key="5">
    <source>
        <dbReference type="ARBA" id="ARBA00023274"/>
    </source>
</evidence>
<accession>A0A662D4I6</accession>
<dbReference type="SUPFAM" id="SSF55653">
    <property type="entry name" value="Ribosomal protein L9 C-domain"/>
    <property type="match status" value="1"/>
</dbReference>
<keyword evidence="4 7" id="KW-0689">Ribosomal protein</keyword>
<dbReference type="InterPro" id="IPR036791">
    <property type="entry name" value="Ribosomal_bL9_C_sf"/>
</dbReference>
<reference evidence="9 10" key="1">
    <citation type="submission" date="2018-06" db="EMBL/GenBank/DDBJ databases">
        <title>Extensive metabolic versatility and redundancy in microbially diverse, dynamic hydrothermal sediments.</title>
        <authorList>
            <person name="Dombrowski N."/>
            <person name="Teske A."/>
            <person name="Baker B.J."/>
        </authorList>
    </citation>
    <scope>NUCLEOTIDE SEQUENCE [LARGE SCALE GENOMIC DNA]</scope>
    <source>
        <strain evidence="9">B7_G13</strain>
    </source>
</reference>
<evidence type="ECO:0000313" key="10">
    <source>
        <dbReference type="Proteomes" id="UP000277457"/>
    </source>
</evidence>
<proteinExistence type="inferred from homology"/>
<keyword evidence="2 7" id="KW-0699">rRNA-binding</keyword>
<dbReference type="PANTHER" id="PTHR21368">
    <property type="entry name" value="50S RIBOSOMAL PROTEIN L9"/>
    <property type="match status" value="1"/>
</dbReference>
<dbReference type="HAMAP" id="MF_00503">
    <property type="entry name" value="Ribosomal_bL9"/>
    <property type="match status" value="1"/>
</dbReference>
<comment type="caution">
    <text evidence="9">The sequence shown here is derived from an EMBL/GenBank/DDBJ whole genome shotgun (WGS) entry which is preliminary data.</text>
</comment>
<comment type="function">
    <text evidence="7">Binds to the 23S rRNA.</text>
</comment>
<dbReference type="Proteomes" id="UP000277457">
    <property type="component" value="Unassembled WGS sequence"/>
</dbReference>
<dbReference type="NCBIfam" id="TIGR00158">
    <property type="entry name" value="L9"/>
    <property type="match status" value="1"/>
</dbReference>
<evidence type="ECO:0000256" key="2">
    <source>
        <dbReference type="ARBA" id="ARBA00022730"/>
    </source>
</evidence>
<dbReference type="InterPro" id="IPR020069">
    <property type="entry name" value="Ribosomal_bL9_C"/>
</dbReference>
<dbReference type="GO" id="GO:0003735">
    <property type="term" value="F:structural constituent of ribosome"/>
    <property type="evidence" value="ECO:0007669"/>
    <property type="project" value="InterPro"/>
</dbReference>
<keyword evidence="5 7" id="KW-0687">Ribonucleoprotein</keyword>
<evidence type="ECO:0000256" key="4">
    <source>
        <dbReference type="ARBA" id="ARBA00022980"/>
    </source>
</evidence>
<evidence type="ECO:0000256" key="1">
    <source>
        <dbReference type="ARBA" id="ARBA00010605"/>
    </source>
</evidence>
<dbReference type="SUPFAM" id="SSF55658">
    <property type="entry name" value="L9 N-domain-like"/>
    <property type="match status" value="1"/>
</dbReference>
<dbReference type="InterPro" id="IPR000244">
    <property type="entry name" value="Ribosomal_bL9"/>
</dbReference>
<gene>
    <name evidence="7" type="primary">rplI</name>
    <name evidence="9" type="ORF">DRZ78_02425</name>
</gene>
<sequence>MRVILTQDIDNLGERGKVLEVADGYARNFLLPRNLALRATPSNIKQWQHRDKIAQQKKEKEKWKAIKIAERLKGAKIAIEREVGEEGKLFGVVTSQDIVKEIKRKFNIEIDHRKVELTEPIRVIGIKEVPLRLHSEVEISLEVEVKKI</sequence>
<comment type="similarity">
    <text evidence="1 7">Belongs to the bacterial ribosomal protein bL9 family.</text>
</comment>
<keyword evidence="3 7" id="KW-0694">RNA-binding</keyword>
<evidence type="ECO:0000313" key="9">
    <source>
        <dbReference type="EMBL" id="RLE07754.1"/>
    </source>
</evidence>
<evidence type="ECO:0000259" key="8">
    <source>
        <dbReference type="PROSITE" id="PS00651"/>
    </source>
</evidence>
<dbReference type="Pfam" id="PF03948">
    <property type="entry name" value="Ribosomal_L9_C"/>
    <property type="match status" value="1"/>
</dbReference>
<dbReference type="InterPro" id="IPR009027">
    <property type="entry name" value="Ribosomal_bL9/RNase_H1_N"/>
</dbReference>
<evidence type="ECO:0000256" key="7">
    <source>
        <dbReference type="HAMAP-Rule" id="MF_00503"/>
    </source>
</evidence>
<dbReference type="Gene3D" id="3.10.430.100">
    <property type="entry name" value="Ribosomal protein L9, C-terminal domain"/>
    <property type="match status" value="1"/>
</dbReference>
<dbReference type="InterPro" id="IPR020594">
    <property type="entry name" value="Ribosomal_bL9_bac/chp"/>
</dbReference>
<dbReference type="Gene3D" id="3.40.5.10">
    <property type="entry name" value="Ribosomal protein L9, N-terminal domain"/>
    <property type="match status" value="1"/>
</dbReference>
<dbReference type="InterPro" id="IPR020070">
    <property type="entry name" value="Ribosomal_bL9_N"/>
</dbReference>
<dbReference type="AlphaFoldDB" id="A0A662D4I6"/>
<organism evidence="9 10">
    <name type="scientific">Aerophobetes bacterium</name>
    <dbReference type="NCBI Taxonomy" id="2030807"/>
    <lineage>
        <taxon>Bacteria</taxon>
        <taxon>Candidatus Aerophobota</taxon>
    </lineage>
</organism>
<dbReference type="EMBL" id="QMPY01000070">
    <property type="protein sequence ID" value="RLE07754.1"/>
    <property type="molecule type" value="Genomic_DNA"/>
</dbReference>
<dbReference type="PROSITE" id="PS00651">
    <property type="entry name" value="RIBOSOMAL_L9"/>
    <property type="match status" value="1"/>
</dbReference>
<evidence type="ECO:0000256" key="3">
    <source>
        <dbReference type="ARBA" id="ARBA00022884"/>
    </source>
</evidence>
<dbReference type="Pfam" id="PF01281">
    <property type="entry name" value="Ribosomal_L9_N"/>
    <property type="match status" value="1"/>
</dbReference>